<dbReference type="PATRIC" id="fig|1095748.3.peg.1936"/>
<sequence length="40" mass="4511">MPKPCSICLGKLFSDDLFTIRGRLKNKERTQNNTLTNSGI</sequence>
<name>I2NLZ0_NEISI</name>
<proteinExistence type="predicted"/>
<evidence type="ECO:0000313" key="2">
    <source>
        <dbReference type="Proteomes" id="UP000004473"/>
    </source>
</evidence>
<gene>
    <name evidence="1" type="ORF">HMPREF1051_0632</name>
</gene>
<reference evidence="1 2" key="1">
    <citation type="submission" date="2012-04" db="EMBL/GenBank/DDBJ databases">
        <authorList>
            <person name="Harkins D.M."/>
            <person name="Madupu R."/>
            <person name="Durkin A.S."/>
            <person name="Torralba M."/>
            <person name="Methe B."/>
            <person name="Sutton G.G."/>
            <person name="Nelson K.E."/>
        </authorList>
    </citation>
    <scope>NUCLEOTIDE SEQUENCE [LARGE SCALE GENOMIC DNA]</scope>
    <source>
        <strain evidence="1 2">VK64</strain>
    </source>
</reference>
<protein>
    <submittedName>
        <fullName evidence="1">Uncharacterized protein</fullName>
    </submittedName>
</protein>
<dbReference type="EMBL" id="AJMT01000146">
    <property type="protein sequence ID" value="EIG26851.1"/>
    <property type="molecule type" value="Genomic_DNA"/>
</dbReference>
<comment type="caution">
    <text evidence="1">The sequence shown here is derived from an EMBL/GenBank/DDBJ whole genome shotgun (WGS) entry which is preliminary data.</text>
</comment>
<dbReference type="Proteomes" id="UP000004473">
    <property type="component" value="Unassembled WGS sequence"/>
</dbReference>
<dbReference type="AlphaFoldDB" id="I2NLZ0"/>
<evidence type="ECO:0000313" key="1">
    <source>
        <dbReference type="EMBL" id="EIG26851.1"/>
    </source>
</evidence>
<accession>I2NLZ0</accession>
<organism evidence="1 2">
    <name type="scientific">Neisseria sicca VK64</name>
    <dbReference type="NCBI Taxonomy" id="1095748"/>
    <lineage>
        <taxon>Bacteria</taxon>
        <taxon>Pseudomonadati</taxon>
        <taxon>Pseudomonadota</taxon>
        <taxon>Betaproteobacteria</taxon>
        <taxon>Neisseriales</taxon>
        <taxon>Neisseriaceae</taxon>
        <taxon>Neisseria</taxon>
    </lineage>
</organism>